<protein>
    <recommendedName>
        <fullName evidence="3">GMP synthase (glutamine-hydrolyzing)</fullName>
        <ecNumber evidence="3">6.3.5.2</ecNumber>
    </recommendedName>
    <alternativeName>
        <fullName evidence="10">Glutamine amidotransferase</fullName>
    </alternativeName>
</protein>
<dbReference type="Gene3D" id="3.40.50.620">
    <property type="entry name" value="HUPs"/>
    <property type="match status" value="1"/>
</dbReference>
<dbReference type="Gene3D" id="3.40.50.880">
    <property type="match status" value="1"/>
</dbReference>
<evidence type="ECO:0000256" key="9">
    <source>
        <dbReference type="ARBA" id="ARBA00022962"/>
    </source>
</evidence>
<comment type="pathway">
    <text evidence="2">Purine metabolism; GMP biosynthesis; GMP from XMP (L-Gln route): step 1/1.</text>
</comment>
<keyword evidence="7 11" id="KW-0658">Purine biosynthesis</keyword>
<dbReference type="EMBL" id="CP003344">
    <property type="protein sequence ID" value="AGA70737.1"/>
    <property type="molecule type" value="Genomic_DNA"/>
</dbReference>
<comment type="function">
    <text evidence="1">Catalyzes the synthesis of GMP from XMP.</text>
</comment>
<dbReference type="OrthoDB" id="9802219at2"/>
<dbReference type="InterPro" id="IPR025777">
    <property type="entry name" value="GMPS_ATP_PPase_dom"/>
</dbReference>
<dbReference type="FunFam" id="3.40.50.620:FF:000001">
    <property type="entry name" value="GMP synthase [glutamine-hydrolyzing]"/>
    <property type="match status" value="1"/>
</dbReference>
<dbReference type="GO" id="GO:0005829">
    <property type="term" value="C:cytosol"/>
    <property type="evidence" value="ECO:0007669"/>
    <property type="project" value="TreeGrafter"/>
</dbReference>
<sequence>MKQDMIILLDLGSRNNSAIARGIRDLGVYSEIHPHDITLEQLSRLPNIKGIIINGGTNNHIDGVKIDVDHRIYKSGLPIMVVNHEPAEGEHIIANWPENDQEISKVLRSFVFNTCEAVPNWNMKNFIEDQVELIKRQVGDKKVLLALSGGVDSSVVAALLLKAIGKKLVCVHVNHGLMRKGESEGVLEVFKNQMDANLVYVDASERFLNKLAGVADPEEKRKIIGAEFIRVFEEEARKLEGIEFLAQGTIYPDIVESGTKTASVVKSHHNVGGLPDDLQFSLVEPLYHLFKDEVRACGIELGLPATMVYRQPFPGPGLGVRCLGAINKIRLEAVRESDAILREEFEIAGLDKKVWQYFTIVPDFKSVGVKDHARSYEYPVIIRAINTIDAMTASIEPIDWPILLKITDRILKEVPYINRVCYDLSPKPCATIEWE</sequence>
<proteinExistence type="predicted"/>
<dbReference type="HOGENOM" id="CLU_014340_0_5_9"/>
<dbReference type="EC" id="6.3.5.2" evidence="3"/>
<name>L0FBZ0_DESDL</name>
<dbReference type="RefSeq" id="WP_015263696.1">
    <property type="nucleotide sequence ID" value="NC_019903.1"/>
</dbReference>
<evidence type="ECO:0000256" key="10">
    <source>
        <dbReference type="ARBA" id="ARBA00031356"/>
    </source>
</evidence>
<reference evidence="14" key="1">
    <citation type="submission" date="2012-02" db="EMBL/GenBank/DDBJ databases">
        <title>Complete sequence of Desulfitobacterium dichloroeliminans LMG P-21439.</title>
        <authorList>
            <person name="Lucas S."/>
            <person name="Han J."/>
            <person name="Lapidus A."/>
            <person name="Cheng J.-F."/>
            <person name="Goodwin L."/>
            <person name="Pitluck S."/>
            <person name="Peters L."/>
            <person name="Ovchinnikova G."/>
            <person name="Teshima H."/>
            <person name="Detter J.C."/>
            <person name="Han C."/>
            <person name="Tapia R."/>
            <person name="Land M."/>
            <person name="Hauser L."/>
            <person name="Kyrpides N."/>
            <person name="Ivanova N."/>
            <person name="Pagani I."/>
            <person name="Kruse T."/>
            <person name="de Vos W.M."/>
            <person name="Boon N."/>
            <person name="Smidt H."/>
            <person name="Woyke T."/>
        </authorList>
    </citation>
    <scope>NUCLEOTIDE SEQUENCE [LARGE SCALE GENOMIC DNA]</scope>
    <source>
        <strain evidence="14">LMG P-21439 / DCA1</strain>
    </source>
</reference>
<keyword evidence="4" id="KW-0436">Ligase</keyword>
<dbReference type="InterPro" id="IPR029062">
    <property type="entry name" value="Class_I_gatase-like"/>
</dbReference>
<keyword evidence="6 11" id="KW-0332">GMP biosynthesis</keyword>
<feature type="domain" description="GMPS ATP-PPase" evidence="12">
    <location>
        <begin position="121"/>
        <end position="310"/>
    </location>
</feature>
<evidence type="ECO:0000256" key="2">
    <source>
        <dbReference type="ARBA" id="ARBA00005153"/>
    </source>
</evidence>
<dbReference type="Pfam" id="PF00117">
    <property type="entry name" value="GATase"/>
    <property type="match status" value="1"/>
</dbReference>
<keyword evidence="9" id="KW-0315">Glutamine amidotransferase</keyword>
<evidence type="ECO:0000256" key="6">
    <source>
        <dbReference type="ARBA" id="ARBA00022749"/>
    </source>
</evidence>
<dbReference type="STRING" id="871963.Desdi_3345"/>
<evidence type="ECO:0000313" key="14">
    <source>
        <dbReference type="Proteomes" id="UP000010797"/>
    </source>
</evidence>
<keyword evidence="5 11" id="KW-0547">Nucleotide-binding</keyword>
<dbReference type="InterPro" id="IPR022310">
    <property type="entry name" value="NAD/GMP_synthase"/>
</dbReference>
<evidence type="ECO:0000256" key="8">
    <source>
        <dbReference type="ARBA" id="ARBA00022840"/>
    </source>
</evidence>
<evidence type="ECO:0000256" key="4">
    <source>
        <dbReference type="ARBA" id="ARBA00022598"/>
    </source>
</evidence>
<feature type="binding site" evidence="11">
    <location>
        <begin position="148"/>
        <end position="154"/>
    </location>
    <ligand>
        <name>ATP</name>
        <dbReference type="ChEBI" id="CHEBI:30616"/>
    </ligand>
</feature>
<dbReference type="InterPro" id="IPR014729">
    <property type="entry name" value="Rossmann-like_a/b/a_fold"/>
</dbReference>
<dbReference type="SUPFAM" id="SSF54810">
    <property type="entry name" value="GMP synthetase C-terminal dimerisation domain"/>
    <property type="match status" value="1"/>
</dbReference>
<dbReference type="GO" id="GO:0003921">
    <property type="term" value="F:GMP synthase activity"/>
    <property type="evidence" value="ECO:0007669"/>
    <property type="project" value="InterPro"/>
</dbReference>
<gene>
    <name evidence="13" type="ordered locus">Desdi_3345</name>
</gene>
<dbReference type="UniPathway" id="UPA00189">
    <property type="reaction ID" value="UER00296"/>
</dbReference>
<dbReference type="eggNOG" id="COG0519">
    <property type="taxonomic scope" value="Bacteria"/>
</dbReference>
<evidence type="ECO:0000256" key="1">
    <source>
        <dbReference type="ARBA" id="ARBA00002332"/>
    </source>
</evidence>
<dbReference type="PROSITE" id="PS51553">
    <property type="entry name" value="GMPS_ATP_PPASE"/>
    <property type="match status" value="1"/>
</dbReference>
<dbReference type="PANTHER" id="PTHR11922">
    <property type="entry name" value="GMP SYNTHASE-RELATED"/>
    <property type="match status" value="1"/>
</dbReference>
<dbReference type="Pfam" id="PF02540">
    <property type="entry name" value="NAD_synthase"/>
    <property type="match status" value="1"/>
</dbReference>
<dbReference type="SUPFAM" id="SSF52317">
    <property type="entry name" value="Class I glutamine amidotransferase-like"/>
    <property type="match status" value="1"/>
</dbReference>
<dbReference type="CDD" id="cd01997">
    <property type="entry name" value="GMP_synthase_C"/>
    <property type="match status" value="1"/>
</dbReference>
<dbReference type="PANTHER" id="PTHR11922:SF2">
    <property type="entry name" value="GMP SYNTHASE [GLUTAMINE-HYDROLYZING]"/>
    <property type="match status" value="1"/>
</dbReference>
<dbReference type="KEGG" id="ddl:Desdi_3345"/>
<dbReference type="InterPro" id="IPR017926">
    <property type="entry name" value="GATASE"/>
</dbReference>
<evidence type="ECO:0000259" key="12">
    <source>
        <dbReference type="PROSITE" id="PS51553"/>
    </source>
</evidence>
<evidence type="ECO:0000256" key="5">
    <source>
        <dbReference type="ARBA" id="ARBA00022741"/>
    </source>
</evidence>
<evidence type="ECO:0000256" key="7">
    <source>
        <dbReference type="ARBA" id="ARBA00022755"/>
    </source>
</evidence>
<dbReference type="Pfam" id="PF00958">
    <property type="entry name" value="GMP_synt_C"/>
    <property type="match status" value="1"/>
</dbReference>
<dbReference type="NCBIfam" id="TIGR00884">
    <property type="entry name" value="guaA_Cterm"/>
    <property type="match status" value="1"/>
</dbReference>
<organism evidence="13 14">
    <name type="scientific">Desulfitobacterium dichloroeliminans (strain LMG P-21439 / DCA1)</name>
    <dbReference type="NCBI Taxonomy" id="871963"/>
    <lineage>
        <taxon>Bacteria</taxon>
        <taxon>Bacillati</taxon>
        <taxon>Bacillota</taxon>
        <taxon>Clostridia</taxon>
        <taxon>Eubacteriales</taxon>
        <taxon>Desulfitobacteriaceae</taxon>
        <taxon>Desulfitobacterium</taxon>
    </lineage>
</organism>
<dbReference type="Gene3D" id="3.30.300.10">
    <property type="match status" value="1"/>
</dbReference>
<dbReference type="Proteomes" id="UP000010797">
    <property type="component" value="Chromosome"/>
</dbReference>
<dbReference type="NCBIfam" id="NF000848">
    <property type="entry name" value="PRK00074.1"/>
    <property type="match status" value="1"/>
</dbReference>
<dbReference type="GO" id="GO:0005524">
    <property type="term" value="F:ATP binding"/>
    <property type="evidence" value="ECO:0007669"/>
    <property type="project" value="UniProtKB-UniRule"/>
</dbReference>
<accession>L0FBZ0</accession>
<dbReference type="InterPro" id="IPR001674">
    <property type="entry name" value="GMP_synth_C"/>
</dbReference>
<dbReference type="AlphaFoldDB" id="L0FBZ0"/>
<evidence type="ECO:0000256" key="3">
    <source>
        <dbReference type="ARBA" id="ARBA00012746"/>
    </source>
</evidence>
<evidence type="ECO:0000313" key="13">
    <source>
        <dbReference type="EMBL" id="AGA70737.1"/>
    </source>
</evidence>
<keyword evidence="8 11" id="KW-0067">ATP-binding</keyword>
<keyword evidence="14" id="KW-1185">Reference proteome</keyword>
<evidence type="ECO:0000256" key="11">
    <source>
        <dbReference type="PROSITE-ProRule" id="PRU00886"/>
    </source>
</evidence>
<dbReference type="FunFam" id="3.30.300.10:FF:000002">
    <property type="entry name" value="GMP synthase [glutamine-hydrolyzing]"/>
    <property type="match status" value="1"/>
</dbReference>
<dbReference type="SUPFAM" id="SSF52402">
    <property type="entry name" value="Adenine nucleotide alpha hydrolases-like"/>
    <property type="match status" value="1"/>
</dbReference>